<feature type="compositionally biased region" description="Polar residues" evidence="1">
    <location>
        <begin position="352"/>
        <end position="387"/>
    </location>
</feature>
<comment type="caution">
    <text evidence="2">The sequence shown here is derived from an EMBL/GenBank/DDBJ whole genome shotgun (WGS) entry which is preliminary data.</text>
</comment>
<feature type="compositionally biased region" description="Acidic residues" evidence="1">
    <location>
        <begin position="866"/>
        <end position="882"/>
    </location>
</feature>
<evidence type="ECO:0000256" key="1">
    <source>
        <dbReference type="SAM" id="MobiDB-lite"/>
    </source>
</evidence>
<feature type="compositionally biased region" description="Acidic residues" evidence="1">
    <location>
        <begin position="423"/>
        <end position="433"/>
    </location>
</feature>
<reference evidence="2 3" key="1">
    <citation type="submission" date="2021-06" db="EMBL/GenBank/DDBJ databases">
        <title>Caerostris extrusa draft genome.</title>
        <authorList>
            <person name="Kono N."/>
            <person name="Arakawa K."/>
        </authorList>
    </citation>
    <scope>NUCLEOTIDE SEQUENCE [LARGE SCALE GENOMIC DNA]</scope>
</reference>
<dbReference type="AlphaFoldDB" id="A0AAV4Y913"/>
<feature type="compositionally biased region" description="Polar residues" evidence="1">
    <location>
        <begin position="259"/>
        <end position="276"/>
    </location>
</feature>
<feature type="compositionally biased region" description="Polar residues" evidence="1">
    <location>
        <begin position="227"/>
        <end position="243"/>
    </location>
</feature>
<gene>
    <name evidence="2" type="primary">AVEN_223392_1</name>
    <name evidence="2" type="ORF">CEXT_126791</name>
</gene>
<organism evidence="2 3">
    <name type="scientific">Caerostris extrusa</name>
    <name type="common">Bark spider</name>
    <name type="synonym">Caerostris bankana</name>
    <dbReference type="NCBI Taxonomy" id="172846"/>
    <lineage>
        <taxon>Eukaryota</taxon>
        <taxon>Metazoa</taxon>
        <taxon>Ecdysozoa</taxon>
        <taxon>Arthropoda</taxon>
        <taxon>Chelicerata</taxon>
        <taxon>Arachnida</taxon>
        <taxon>Araneae</taxon>
        <taxon>Araneomorphae</taxon>
        <taxon>Entelegynae</taxon>
        <taxon>Araneoidea</taxon>
        <taxon>Araneidae</taxon>
        <taxon>Caerostris</taxon>
    </lineage>
</organism>
<keyword evidence="3" id="KW-1185">Reference proteome</keyword>
<protein>
    <submittedName>
        <fullName evidence="2">Uncharacterized protein</fullName>
    </submittedName>
</protein>
<dbReference type="EMBL" id="BPLR01001613">
    <property type="protein sequence ID" value="GIZ03503.1"/>
    <property type="molecule type" value="Genomic_DNA"/>
</dbReference>
<feature type="compositionally biased region" description="Low complexity" evidence="1">
    <location>
        <begin position="835"/>
        <end position="844"/>
    </location>
</feature>
<name>A0AAV4Y913_CAEEX</name>
<feature type="region of interest" description="Disordered" evidence="1">
    <location>
        <begin position="1163"/>
        <end position="1183"/>
    </location>
</feature>
<feature type="region of interest" description="Disordered" evidence="1">
    <location>
        <begin position="406"/>
        <end position="449"/>
    </location>
</feature>
<feature type="region of interest" description="Disordered" evidence="1">
    <location>
        <begin position="862"/>
        <end position="894"/>
    </location>
</feature>
<accession>A0AAV4Y913</accession>
<dbReference type="Proteomes" id="UP001054945">
    <property type="component" value="Unassembled WGS sequence"/>
</dbReference>
<sequence length="1183" mass="135001">MSFNFSSTEENNQSSADIIDHEKLMERSLVKECTSGIIEVDEESSIEGSLIKEYSCNKFSSLNKNKQNLINETSEIDHADKLIKGQLIMESVFSPTEESLNSFNEIDHEKSIERSDYNNLIPIEKNTQDSINVNEINHNENSVEEILVKERVNEPFSPLEGNSQNSIKESSDIDHKEKSFVENIVNDSINENFSHFEENSQNSINNANDIVHDNKIIEENLDEGSDRNNVSPTEENGWNSINENDIGYNEISDDKNLCEESNSNNFSPTAENSRNSVNKDDLIERSIEENAFIQNSDSNNGESDSADFSFTVKENQDSVNEVDNFDNENSSDKNLVKKSSSSYVPPSEENSKNYCNENSIDGNLIKNSDSNNLSPSEECSENSTNVIDGNEDNKTNKNVLRKIYNNLSPSEEDNKNSANEVDSINDNESLTDENIDKKSGNNVSLSEGNSQNSINVIDEIDHDEVNLIKECANDNFSFNEEDSENSVNDVNKIDHKDKSTVGNLFKEYNSNSLCSYAENSQNSMIKIDCLSSTEENNQTSISEFNQDPKSADVNLNEFSNSKDDDNALFYESQEDLIENISGTEIDKNLTNEIDGEFDDLMTSNVVSRVSATYKTKRKPSQVSKTSLIDTPKKVLPKSPLKKRPRPSWYENAEVNSIEYVRQWDKFVKSLPTKQNASSEIRKARIKVKQQVETLRKSKNFNSQSNQEISSYKKLNSPILDKDKKLIDKVKISSDKKLNSPSLDLDTSLEDEQYIDSFKFESSPSTSAEVQMAFEYKCLDCCNFSSNRANNLINHMKFCTKPSSVVIAYTEKDMDRRELIRGENFSKSPADGEKGSSSQSLSSTSVMETLVLDESETLKDCGKGDEIIVDEEDDDEESENDERENDKTGKKLQEQSSKTDKDFIVKEIVWTKMNDRYWPSVIAKLNEKKATVFVIDYPKIEFISTKQKEKRLKIDVNEFHDHLHSFKDVTWNKTILDEAEELPYKDLFVKAVQNCASYTRKQFLYNSMYKPVEFFNITENVVVMPGFEDILEDICTPNTNKEQPKRRAEHHNVKSKRKKVNNELIDVKKLLGYIVDGQCNEHIISILKEESKSKRHNLFFLDKPSASEKLKEMSWFSPFKENATMQIELYEYFWNSMKKHLGIIKAISIIKGIKIEEAEHDFNKPDIYETSTEDSGGQKISEEK</sequence>
<feature type="region of interest" description="Disordered" evidence="1">
    <location>
        <begin position="820"/>
        <end position="845"/>
    </location>
</feature>
<feature type="region of interest" description="Disordered" evidence="1">
    <location>
        <begin position="220"/>
        <end position="278"/>
    </location>
</feature>
<proteinExistence type="predicted"/>
<feature type="compositionally biased region" description="Polar residues" evidence="1">
    <location>
        <begin position="440"/>
        <end position="449"/>
    </location>
</feature>
<feature type="region of interest" description="Disordered" evidence="1">
    <location>
        <begin position="319"/>
        <end position="393"/>
    </location>
</feature>
<evidence type="ECO:0000313" key="2">
    <source>
        <dbReference type="EMBL" id="GIZ03503.1"/>
    </source>
</evidence>
<evidence type="ECO:0000313" key="3">
    <source>
        <dbReference type="Proteomes" id="UP001054945"/>
    </source>
</evidence>
<feature type="compositionally biased region" description="Low complexity" evidence="1">
    <location>
        <begin position="337"/>
        <end position="348"/>
    </location>
</feature>
<feature type="compositionally biased region" description="Basic and acidic residues" evidence="1">
    <location>
        <begin position="883"/>
        <end position="894"/>
    </location>
</feature>